<feature type="domain" description="AAA+ ATPase" evidence="8">
    <location>
        <begin position="49"/>
        <end position="326"/>
    </location>
</feature>
<feature type="binding site" evidence="7">
    <location>
        <position position="18"/>
    </location>
    <ligand>
        <name>ATP</name>
        <dbReference type="ChEBI" id="CHEBI:30616"/>
    </ligand>
</feature>
<dbReference type="CDD" id="cd19498">
    <property type="entry name" value="RecA-like_HslU"/>
    <property type="match status" value="1"/>
</dbReference>
<sequence>MSAFSPREIVSELDRYIVGQAEAKRSVAIALRNRWRRRQLPEGLREEVLPKNILMIGPTGVGKTEISRRLARLAEAPFMKVEATKFTEVGYVGRDVESIIRDLVEIAIADTRERLRKRVHSKAEVAAEDRVLDALVGSTAKDGTRQNFRKMLREGRLADKEVDIDVRDTGGMSMPTLDIPGMPGQQMGMLNLGDIFGKALGGRTKRRRMTVEDSYEVLVREEADNLLDEDQVVKEAIASVENDGIVFLDELDKIAGRSESRGSADVSREGVQRDLLPLIEGTSVSTKYGAVRTDHVLFIASGAFHLSKPSDLLPELQGRLPIRVELKALDRSDFVRILTEPEASLIKQYKALMGTEGVTLEFTDEAIDAVADLAAEINANVENIGARRLHTVLERLLEEISFTASDRGGETIVVDADLVTERVSPLAKSGDLSKFIL</sequence>
<accession>A0A7W6WAT6</accession>
<feature type="binding site" evidence="7">
    <location>
        <begin position="60"/>
        <end position="65"/>
    </location>
    <ligand>
        <name>ATP</name>
        <dbReference type="ChEBI" id="CHEBI:30616"/>
    </ligand>
</feature>
<comment type="subcellular location">
    <subcellularLocation>
        <location evidence="1 7">Cytoplasm</location>
    </subcellularLocation>
</comment>
<proteinExistence type="inferred from homology"/>
<dbReference type="FunFam" id="3.40.50.300:FF:000213">
    <property type="entry name" value="ATP-dependent protease ATPase subunit HslU"/>
    <property type="match status" value="1"/>
</dbReference>
<dbReference type="InterPro" id="IPR003593">
    <property type="entry name" value="AAA+_ATPase"/>
</dbReference>
<dbReference type="SUPFAM" id="SSF52540">
    <property type="entry name" value="P-loop containing nucleoside triphosphate hydrolases"/>
    <property type="match status" value="1"/>
</dbReference>
<dbReference type="Pfam" id="PF07724">
    <property type="entry name" value="AAA_2"/>
    <property type="match status" value="1"/>
</dbReference>
<evidence type="ECO:0000256" key="5">
    <source>
        <dbReference type="ARBA" id="ARBA00022840"/>
    </source>
</evidence>
<dbReference type="EMBL" id="JACIGK010000018">
    <property type="protein sequence ID" value="MBB4266841.1"/>
    <property type="molecule type" value="Genomic_DNA"/>
</dbReference>
<feature type="domain" description="Clp ATPase C-terminal" evidence="9">
    <location>
        <begin position="329"/>
        <end position="425"/>
    </location>
</feature>
<dbReference type="InterPro" id="IPR019489">
    <property type="entry name" value="Clp_ATPase_C"/>
</dbReference>
<dbReference type="InterPro" id="IPR003959">
    <property type="entry name" value="ATPase_AAA_core"/>
</dbReference>
<evidence type="ECO:0000259" key="8">
    <source>
        <dbReference type="SMART" id="SM00382"/>
    </source>
</evidence>
<keyword evidence="11" id="KW-1185">Reference proteome</keyword>
<evidence type="ECO:0000256" key="4">
    <source>
        <dbReference type="ARBA" id="ARBA00022741"/>
    </source>
</evidence>
<dbReference type="SMART" id="SM00382">
    <property type="entry name" value="AAA"/>
    <property type="match status" value="1"/>
</dbReference>
<keyword evidence="10" id="KW-0378">Hydrolase</keyword>
<keyword evidence="10" id="KW-0645">Protease</keyword>
<dbReference type="GO" id="GO:0016887">
    <property type="term" value="F:ATP hydrolysis activity"/>
    <property type="evidence" value="ECO:0007669"/>
    <property type="project" value="InterPro"/>
</dbReference>
<keyword evidence="6 7" id="KW-0143">Chaperone</keyword>
<comment type="similarity">
    <text evidence="2 7">Belongs to the ClpX chaperone family. HslU subfamily.</text>
</comment>
<dbReference type="NCBIfam" id="TIGR00390">
    <property type="entry name" value="hslU"/>
    <property type="match status" value="1"/>
</dbReference>
<keyword evidence="3 7" id="KW-0963">Cytoplasm</keyword>
<dbReference type="FunFam" id="3.40.50.300:FF:000220">
    <property type="entry name" value="ATP-dependent protease ATPase subunit HslU"/>
    <property type="match status" value="1"/>
</dbReference>
<feature type="binding site" evidence="7">
    <location>
        <position position="315"/>
    </location>
    <ligand>
        <name>ATP</name>
        <dbReference type="ChEBI" id="CHEBI:30616"/>
    </ligand>
</feature>
<dbReference type="GO" id="GO:0043335">
    <property type="term" value="P:protein unfolding"/>
    <property type="evidence" value="ECO:0007669"/>
    <property type="project" value="UniProtKB-UniRule"/>
</dbReference>
<evidence type="ECO:0000256" key="6">
    <source>
        <dbReference type="ARBA" id="ARBA00023186"/>
    </source>
</evidence>
<evidence type="ECO:0000256" key="1">
    <source>
        <dbReference type="ARBA" id="ARBA00004496"/>
    </source>
</evidence>
<dbReference type="AlphaFoldDB" id="A0A7W6WAT6"/>
<feature type="binding site" evidence="7">
    <location>
        <position position="387"/>
    </location>
    <ligand>
        <name>ATP</name>
        <dbReference type="ChEBI" id="CHEBI:30616"/>
    </ligand>
</feature>
<dbReference type="RefSeq" id="WP_184045649.1">
    <property type="nucleotide sequence ID" value="NZ_JACIGK010000018.1"/>
</dbReference>
<dbReference type="Gene3D" id="3.40.50.300">
    <property type="entry name" value="P-loop containing nucleotide triphosphate hydrolases"/>
    <property type="match status" value="2"/>
</dbReference>
<organism evidence="10 11">
    <name type="scientific">Roseospira visakhapatnamensis</name>
    <dbReference type="NCBI Taxonomy" id="390880"/>
    <lineage>
        <taxon>Bacteria</taxon>
        <taxon>Pseudomonadati</taxon>
        <taxon>Pseudomonadota</taxon>
        <taxon>Alphaproteobacteria</taxon>
        <taxon>Rhodospirillales</taxon>
        <taxon>Rhodospirillaceae</taxon>
        <taxon>Roseospira</taxon>
    </lineage>
</organism>
<reference evidence="10 11" key="1">
    <citation type="submission" date="2020-08" db="EMBL/GenBank/DDBJ databases">
        <title>Genome sequencing of Purple Non-Sulfur Bacteria from various extreme environments.</title>
        <authorList>
            <person name="Mayer M."/>
        </authorList>
    </citation>
    <scope>NUCLEOTIDE SEQUENCE [LARGE SCALE GENOMIC DNA]</scope>
    <source>
        <strain evidence="10 11">JA131</strain>
    </source>
</reference>
<feature type="binding site" evidence="7">
    <location>
        <position position="249"/>
    </location>
    <ligand>
        <name>ATP</name>
        <dbReference type="ChEBI" id="CHEBI:30616"/>
    </ligand>
</feature>
<gene>
    <name evidence="7" type="primary">hslU</name>
    <name evidence="10" type="ORF">GGD89_002477</name>
</gene>
<dbReference type="InterPro" id="IPR027417">
    <property type="entry name" value="P-loop_NTPase"/>
</dbReference>
<dbReference type="PANTHER" id="PTHR48102">
    <property type="entry name" value="ATP-DEPENDENT CLP PROTEASE ATP-BINDING SUBUNIT CLPX-LIKE, MITOCHONDRIAL-RELATED"/>
    <property type="match status" value="1"/>
</dbReference>
<keyword evidence="5 7" id="KW-0067">ATP-binding</keyword>
<evidence type="ECO:0000256" key="3">
    <source>
        <dbReference type="ARBA" id="ARBA00022490"/>
    </source>
</evidence>
<dbReference type="GO" id="GO:0008233">
    <property type="term" value="F:peptidase activity"/>
    <property type="evidence" value="ECO:0007669"/>
    <property type="project" value="UniProtKB-KW"/>
</dbReference>
<dbReference type="Gene3D" id="1.10.8.10">
    <property type="entry name" value="DNA helicase RuvA subunit, C-terminal domain"/>
    <property type="match status" value="1"/>
</dbReference>
<comment type="function">
    <text evidence="7">ATPase subunit of a proteasome-like degradation complex; this subunit has chaperone activity. The binding of ATP and its subsequent hydrolysis by HslU are essential for unfolding of protein substrates subsequently hydrolyzed by HslV. HslU recognizes the N-terminal part of its protein substrates and unfolds these before they are guided to HslV for hydrolysis.</text>
</comment>
<dbReference type="PANTHER" id="PTHR48102:SF3">
    <property type="entry name" value="ATP-DEPENDENT PROTEASE ATPASE SUBUNIT HSLU"/>
    <property type="match status" value="1"/>
</dbReference>
<evidence type="ECO:0000256" key="7">
    <source>
        <dbReference type="HAMAP-Rule" id="MF_00249"/>
    </source>
</evidence>
<comment type="subunit">
    <text evidence="7">A double ring-shaped homohexamer of HslV is capped on each side by a ring-shaped HslU homohexamer. The assembly of the HslU/HslV complex is dependent on binding of ATP.</text>
</comment>
<dbReference type="InterPro" id="IPR004491">
    <property type="entry name" value="HslU"/>
</dbReference>
<dbReference type="GO" id="GO:0036402">
    <property type="term" value="F:proteasome-activating activity"/>
    <property type="evidence" value="ECO:0007669"/>
    <property type="project" value="UniProtKB-UniRule"/>
</dbReference>
<name>A0A7W6WAT6_9PROT</name>
<dbReference type="SMART" id="SM01086">
    <property type="entry name" value="ClpB_D2-small"/>
    <property type="match status" value="1"/>
</dbReference>
<evidence type="ECO:0000259" key="9">
    <source>
        <dbReference type="SMART" id="SM01086"/>
    </source>
</evidence>
<evidence type="ECO:0000313" key="10">
    <source>
        <dbReference type="EMBL" id="MBB4266841.1"/>
    </source>
</evidence>
<dbReference type="Gene3D" id="1.10.8.60">
    <property type="match status" value="1"/>
</dbReference>
<comment type="caution">
    <text evidence="10">The sequence shown here is derived from an EMBL/GenBank/DDBJ whole genome shotgun (WGS) entry which is preliminary data.</text>
</comment>
<dbReference type="InterPro" id="IPR050052">
    <property type="entry name" value="ATP-dep_Clp_protease_ClpX"/>
</dbReference>
<keyword evidence="4 7" id="KW-0547">Nucleotide-binding</keyword>
<dbReference type="GO" id="GO:0009376">
    <property type="term" value="C:HslUV protease complex"/>
    <property type="evidence" value="ECO:0007669"/>
    <property type="project" value="UniProtKB-UniRule"/>
</dbReference>
<dbReference type="Pfam" id="PF00004">
    <property type="entry name" value="AAA"/>
    <property type="match status" value="1"/>
</dbReference>
<dbReference type="Proteomes" id="UP000554286">
    <property type="component" value="Unassembled WGS sequence"/>
</dbReference>
<dbReference type="GO" id="GO:0005524">
    <property type="term" value="F:ATP binding"/>
    <property type="evidence" value="ECO:0007669"/>
    <property type="project" value="UniProtKB-UniRule"/>
</dbReference>
<evidence type="ECO:0000313" key="11">
    <source>
        <dbReference type="Proteomes" id="UP000554286"/>
    </source>
</evidence>
<dbReference type="HAMAP" id="MF_00249">
    <property type="entry name" value="HslU"/>
    <property type="match status" value="1"/>
</dbReference>
<dbReference type="NCBIfam" id="NF003544">
    <property type="entry name" value="PRK05201.1"/>
    <property type="match status" value="1"/>
</dbReference>
<evidence type="ECO:0000256" key="2">
    <source>
        <dbReference type="ARBA" id="ARBA00009771"/>
    </source>
</evidence>
<protein>
    <recommendedName>
        <fullName evidence="7">ATP-dependent protease ATPase subunit HslU</fullName>
    </recommendedName>
    <alternativeName>
        <fullName evidence="7">Unfoldase HslU</fullName>
    </alternativeName>
</protein>